<evidence type="ECO:0000313" key="2">
    <source>
        <dbReference type="Proteomes" id="UP000712600"/>
    </source>
</evidence>
<evidence type="ECO:0000313" key="1">
    <source>
        <dbReference type="EMBL" id="KAF3556235.1"/>
    </source>
</evidence>
<protein>
    <submittedName>
        <fullName evidence="1">Uncharacterized protein</fullName>
    </submittedName>
</protein>
<accession>A0A8S9R3A0</accession>
<dbReference type="AlphaFoldDB" id="A0A8S9R3A0"/>
<name>A0A8S9R3A0_BRACR</name>
<gene>
    <name evidence="1" type="ORF">F2Q69_00011659</name>
</gene>
<sequence>MVLQVNYLGDYSLEIFEDPSAMALVEVKVLSSLDLIDRLIQERIKMSYWSSTKYWWQRIIRGRYYKHLMLGYRT</sequence>
<dbReference type="EMBL" id="QGKX02000996">
    <property type="protein sequence ID" value="KAF3556235.1"/>
    <property type="molecule type" value="Genomic_DNA"/>
</dbReference>
<comment type="caution">
    <text evidence="1">The sequence shown here is derived from an EMBL/GenBank/DDBJ whole genome shotgun (WGS) entry which is preliminary data.</text>
</comment>
<reference evidence="1" key="1">
    <citation type="submission" date="2019-12" db="EMBL/GenBank/DDBJ databases">
        <title>Genome sequencing and annotation of Brassica cretica.</title>
        <authorList>
            <person name="Studholme D.J."/>
            <person name="Sarris P."/>
        </authorList>
    </citation>
    <scope>NUCLEOTIDE SEQUENCE</scope>
    <source>
        <strain evidence="1">PFS-109/04</strain>
        <tissue evidence="1">Leaf</tissue>
    </source>
</reference>
<proteinExistence type="predicted"/>
<dbReference type="PANTHER" id="PTHR36017">
    <property type="entry name" value="EMBRYO DEFECTIVE 1381"/>
    <property type="match status" value="1"/>
</dbReference>
<organism evidence="1 2">
    <name type="scientific">Brassica cretica</name>
    <name type="common">Mustard</name>
    <dbReference type="NCBI Taxonomy" id="69181"/>
    <lineage>
        <taxon>Eukaryota</taxon>
        <taxon>Viridiplantae</taxon>
        <taxon>Streptophyta</taxon>
        <taxon>Embryophyta</taxon>
        <taxon>Tracheophyta</taxon>
        <taxon>Spermatophyta</taxon>
        <taxon>Magnoliopsida</taxon>
        <taxon>eudicotyledons</taxon>
        <taxon>Gunneridae</taxon>
        <taxon>Pentapetalae</taxon>
        <taxon>rosids</taxon>
        <taxon>malvids</taxon>
        <taxon>Brassicales</taxon>
        <taxon>Brassicaceae</taxon>
        <taxon>Brassiceae</taxon>
        <taxon>Brassica</taxon>
    </lineage>
</organism>
<dbReference type="Proteomes" id="UP000712600">
    <property type="component" value="Unassembled WGS sequence"/>
</dbReference>
<dbReference type="PANTHER" id="PTHR36017:SF1">
    <property type="entry name" value="EMBRYO DEFECTIVE 1381"/>
    <property type="match status" value="1"/>
</dbReference>